<dbReference type="InterPro" id="IPR000270">
    <property type="entry name" value="PB1_dom"/>
</dbReference>
<dbReference type="Proteomes" id="UP000236291">
    <property type="component" value="Unassembled WGS sequence"/>
</dbReference>
<dbReference type="STRING" id="57577.A0A2K3NYX0"/>
<keyword evidence="2 5" id="KW-0863">Zinc-finger</keyword>
<dbReference type="Pfam" id="PF10551">
    <property type="entry name" value="MULE"/>
    <property type="match status" value="1"/>
</dbReference>
<dbReference type="Gene3D" id="3.40.640.10">
    <property type="entry name" value="Type I PLP-dependent aspartate aminotransferase-like (Major domain)"/>
    <property type="match status" value="1"/>
</dbReference>
<dbReference type="EMBL" id="ASHM01002371">
    <property type="protein sequence ID" value="PNY08228.1"/>
    <property type="molecule type" value="Genomic_DNA"/>
</dbReference>
<evidence type="ECO:0000256" key="5">
    <source>
        <dbReference type="PROSITE-ProRule" id="PRU00325"/>
    </source>
</evidence>
<dbReference type="SUPFAM" id="SSF54277">
    <property type="entry name" value="CAD &amp; PB1 domains"/>
    <property type="match status" value="1"/>
</dbReference>
<dbReference type="InterPro" id="IPR007527">
    <property type="entry name" value="Znf_SWIM"/>
</dbReference>
<evidence type="ECO:0000313" key="7">
    <source>
        <dbReference type="EMBL" id="PNY08228.1"/>
    </source>
</evidence>
<feature type="domain" description="SWIM-type" evidence="6">
    <location>
        <begin position="1099"/>
        <end position="1131"/>
    </location>
</feature>
<keyword evidence="3" id="KW-0862">Zinc</keyword>
<evidence type="ECO:0000256" key="4">
    <source>
        <dbReference type="ARBA" id="ARBA00022898"/>
    </source>
</evidence>
<protein>
    <recommendedName>
        <fullName evidence="6">SWIM-type domain-containing protein</fullName>
    </recommendedName>
</protein>
<comment type="caution">
    <text evidence="7">The sequence shown here is derived from an EMBL/GenBank/DDBJ whole genome shotgun (WGS) entry which is preliminary data.</text>
</comment>
<dbReference type="InterPro" id="IPR006564">
    <property type="entry name" value="Znf_PMZ"/>
</dbReference>
<name>A0A2K3NYX0_TRIPR</name>
<evidence type="ECO:0000313" key="8">
    <source>
        <dbReference type="Proteomes" id="UP000236291"/>
    </source>
</evidence>
<evidence type="ECO:0000256" key="1">
    <source>
        <dbReference type="ARBA" id="ARBA00022723"/>
    </source>
</evidence>
<dbReference type="Pfam" id="PF00564">
    <property type="entry name" value="PB1"/>
    <property type="match status" value="1"/>
</dbReference>
<reference evidence="7 8" key="2">
    <citation type="journal article" date="2017" name="Front. Plant Sci.">
        <title>Gene Classification and Mining of Molecular Markers Useful in Red Clover (Trifolium pratense) Breeding.</title>
        <authorList>
            <person name="Istvanek J."/>
            <person name="Dluhosova J."/>
            <person name="Dluhos P."/>
            <person name="Patkova L."/>
            <person name="Nedelnik J."/>
            <person name="Repkova J."/>
        </authorList>
    </citation>
    <scope>NUCLEOTIDE SEQUENCE [LARGE SCALE GENOMIC DNA]</scope>
    <source>
        <strain evidence="8">cv. Tatra</strain>
        <tissue evidence="7">Young leaves</tissue>
    </source>
</reference>
<dbReference type="InterPro" id="IPR015421">
    <property type="entry name" value="PyrdxlP-dep_Trfase_major"/>
</dbReference>
<dbReference type="InterPro" id="IPR018289">
    <property type="entry name" value="MULE_transposase_dom"/>
</dbReference>
<organism evidence="7 8">
    <name type="scientific">Trifolium pratense</name>
    <name type="common">Red clover</name>
    <dbReference type="NCBI Taxonomy" id="57577"/>
    <lineage>
        <taxon>Eukaryota</taxon>
        <taxon>Viridiplantae</taxon>
        <taxon>Streptophyta</taxon>
        <taxon>Embryophyta</taxon>
        <taxon>Tracheophyta</taxon>
        <taxon>Spermatophyta</taxon>
        <taxon>Magnoliopsida</taxon>
        <taxon>eudicotyledons</taxon>
        <taxon>Gunneridae</taxon>
        <taxon>Pentapetalae</taxon>
        <taxon>rosids</taxon>
        <taxon>fabids</taxon>
        <taxon>Fabales</taxon>
        <taxon>Fabaceae</taxon>
        <taxon>Papilionoideae</taxon>
        <taxon>50 kb inversion clade</taxon>
        <taxon>NPAAA clade</taxon>
        <taxon>Hologalegina</taxon>
        <taxon>IRL clade</taxon>
        <taxon>Trifolieae</taxon>
        <taxon>Trifolium</taxon>
    </lineage>
</organism>
<dbReference type="PANTHER" id="PTHR43092">
    <property type="entry name" value="L-CYSTEINE DESULFHYDRASE"/>
    <property type="match status" value="1"/>
</dbReference>
<evidence type="ECO:0000259" key="6">
    <source>
        <dbReference type="PROSITE" id="PS50966"/>
    </source>
</evidence>
<dbReference type="GO" id="GO:0008270">
    <property type="term" value="F:zinc ion binding"/>
    <property type="evidence" value="ECO:0007669"/>
    <property type="project" value="UniProtKB-KW"/>
</dbReference>
<dbReference type="SMART" id="SM00575">
    <property type="entry name" value="ZnF_PMZ"/>
    <property type="match status" value="1"/>
</dbReference>
<dbReference type="InterPro" id="IPR000192">
    <property type="entry name" value="Aminotrans_V_dom"/>
</dbReference>
<dbReference type="InterPro" id="IPR004332">
    <property type="entry name" value="Transposase_MuDR"/>
</dbReference>
<accession>A0A2K3NYX0</accession>
<proteinExistence type="predicted"/>
<reference evidence="7 8" key="1">
    <citation type="journal article" date="2014" name="Am. J. Bot.">
        <title>Genome assembly and annotation for red clover (Trifolium pratense; Fabaceae).</title>
        <authorList>
            <person name="Istvanek J."/>
            <person name="Jaros M."/>
            <person name="Krenek A."/>
            <person name="Repkova J."/>
        </authorList>
    </citation>
    <scope>NUCLEOTIDE SEQUENCE [LARGE SCALE GENOMIC DNA]</scope>
    <source>
        <strain evidence="8">cv. Tatra</strain>
        <tissue evidence="7">Young leaves</tissue>
    </source>
</reference>
<dbReference type="PANTHER" id="PTHR43092:SF8">
    <property type="entry name" value="ISOPENICILLIN N EPIMERASE-LIKE PROTEIN"/>
    <property type="match status" value="1"/>
</dbReference>
<dbReference type="Pfam" id="PF03108">
    <property type="entry name" value="DBD_Tnp_Mut"/>
    <property type="match status" value="1"/>
</dbReference>
<dbReference type="AlphaFoldDB" id="A0A2K3NYX0"/>
<dbReference type="InterPro" id="IPR015424">
    <property type="entry name" value="PyrdxlP-dep_Trfase"/>
</dbReference>
<dbReference type="SMART" id="SM00666">
    <property type="entry name" value="PB1"/>
    <property type="match status" value="1"/>
</dbReference>
<dbReference type="Pfam" id="PF00266">
    <property type="entry name" value="Aminotran_5"/>
    <property type="match status" value="1"/>
</dbReference>
<evidence type="ECO:0000256" key="3">
    <source>
        <dbReference type="ARBA" id="ARBA00022833"/>
    </source>
</evidence>
<dbReference type="Pfam" id="PF04434">
    <property type="entry name" value="SWIM"/>
    <property type="match status" value="1"/>
</dbReference>
<evidence type="ECO:0000256" key="2">
    <source>
        <dbReference type="ARBA" id="ARBA00022771"/>
    </source>
</evidence>
<sequence length="1224" mass="138037">MAFHDQNHKNGNLSKKPKLCISPITDAEIQSEFSHHDPNIARLNNGAFGCCPSSVLAAQRELQLKFLRQPDHFYFNHLKNGILHSRTIIKELVNAQHLDEISIVDNASTATAIVLQQASWAFHEGKFNKGDAVVMLHYAYGSVKKAIEAYVTRAGGRVIEVPLAFPVNSEDDIIREFRHALEKAKSEGSNTKVRLAVIDHVTSMPSMVIPVKELVKICREEGVEQVFVDAAHAIGCTPRVDMQEIGADFYASNMHKWFFCPPSVAFIYARKSVNSVDLHHPIVSHQYRNGLAIESSWIGNRDYSAQLVVPAVMEFVNRFEGGIEGIKKRNHDCVVEMGEMLVEAWGTHLGTPHHMSASMVMVGLPPSLRIMNDCDAINLRTHLREFFGVEVPIYFRDGGEVGCVSGYARISYQVYNKVDDYYKFRDAINKLVAKEVFGEPSFPFAQLVPRVDWQKVDRDTMMNLRKAGFSDLVMADKKTIAICQSGGKFETANDGTLLYKGGDAHAMDIDDQMKFIDFKAEIAEMFSFNVSNIAIKYFLPGNKTTLISISNDKDLQRMVKFHRDSSTVEIYIFVEEPLALEVSTLPASRSSRTTLSETVLPINTILNPDPDYALPVASHDTIQMDTDMDIPPLLSLSSNEEKLAKGAQQWQNTITGVGQRFNSVHEFRESLRKFAIAHQFAFKYKKNDSHRVTVKCKAEGCPWRIHASRLSSTQLICIKKMNSEHTCEGAAGTTGHQATRSWVASIIKEKLKAFPDYKPKDIVNDIKQEYGIQLNYFQAWRGKEIAKEQLQGSYKEAYSQLPFFCEKLMESNPGSLALYTTKEDSSFDRLFVAFHASLYGFQQGCRPLIFLDSIPLKSKYQGALLAATAADADDGLFPVAFAIVDAESDDSWHWFLLQLKSELSTSVPITFVADKENGLKNSIAEIFEGSFHAYCLRYLTEQLFRDLKEQYSHEVKRLMIEDLYAAAYAPKPEGFQNCMENLKRISVEAYDWIMQSDPQNWANSFFQGTRYNHMTSNFGELFYCWASEADDLPITQMVDVIRSKITELIITRKAESDPWSTRLSPSMEEKLKKESQNSPSLQVILSADSTYEVCGVTTELVDIDRWECSCKTWQLSGVPCCHAIAVIVAIGRSVYDFCSRYCTTESYRLTYSQCINPIVNMDVPAAIEPLVTVTPPPTRRPPGRPATKRYGSQDIVKRDLHCSRCKGLGHNKSTCKEELYLNNT</sequence>
<dbReference type="CDD" id="cd06410">
    <property type="entry name" value="PB1_UP2"/>
    <property type="match status" value="1"/>
</dbReference>
<dbReference type="PROSITE" id="PS50966">
    <property type="entry name" value="ZF_SWIM"/>
    <property type="match status" value="1"/>
</dbReference>
<dbReference type="SUPFAM" id="SSF53383">
    <property type="entry name" value="PLP-dependent transferases"/>
    <property type="match status" value="1"/>
</dbReference>
<keyword evidence="4" id="KW-0663">Pyridoxal phosphate</keyword>
<gene>
    <name evidence="7" type="ORF">L195_g004742</name>
</gene>
<keyword evidence="1" id="KW-0479">Metal-binding</keyword>